<accession>A0A809ZHY1</accession>
<sequence length="221" mass="24997">MTKHRRPLINVNNREQQFAKLLTAMGLNEMGPLGEYALKAALEQIALDYQRSVADPSKLLVPKRVRQLRAAIAKVLALHKAAGSDTLDNEIELASLQLLNPNADASTLRMLIADHRPKHRMAVELSDYMLNIDHWLASNQKGYKKRQVRKLVVEPFLKLMAEYEITTSRRERPRKQIFDALFDWLGVEQNIRASNANINTIAAELAGAGPKKSKANRRPKT</sequence>
<reference evidence="3" key="2">
    <citation type="submission" date="2020-05" db="EMBL/GenBank/DDBJ databases">
        <title>Complete genome sequence of Bradyrhizobium diazoefficiens XF10 isolated from soybean nodule.</title>
        <authorList>
            <person name="Noda R."/>
            <person name="Kakizaki K."/>
            <person name="Minamisawa K."/>
        </authorList>
    </citation>
    <scope>NUCLEOTIDE SEQUENCE</scope>
    <source>
        <strain evidence="3">XF10</strain>
    </source>
</reference>
<dbReference type="EMBL" id="AP023094">
    <property type="protein sequence ID" value="BCE50450.1"/>
    <property type="molecule type" value="Genomic_DNA"/>
</dbReference>
<dbReference type="RefSeq" id="WP_271551051.1">
    <property type="nucleotide sequence ID" value="NZ_CP124748.1"/>
</dbReference>
<reference evidence="1" key="1">
    <citation type="submission" date="2020-05" db="EMBL/GenBank/DDBJ databases">
        <title>Complete genome sequence of Bradyrhizobium diazoefficiens XF1 isolated from soybean nodule.</title>
        <authorList>
            <person name="Noda R."/>
            <person name="Kakizaki K."/>
            <person name="Minamisawa K."/>
        </authorList>
    </citation>
    <scope>NUCLEOTIDE SEQUENCE</scope>
    <source>
        <strain evidence="1">XF1</strain>
    </source>
</reference>
<protein>
    <submittedName>
        <fullName evidence="2">Uncharacterized protein</fullName>
    </submittedName>
</protein>
<dbReference type="EMBL" id="AP023091">
    <property type="protein sequence ID" value="BCE24194.1"/>
    <property type="molecule type" value="Genomic_DNA"/>
</dbReference>
<reference evidence="2" key="3">
    <citation type="submission" date="2020-05" db="EMBL/GenBank/DDBJ databases">
        <title>Complete genome sequence of Bradyrhizobium diazoefficiens XF4 isolated from soybean nodule.</title>
        <authorList>
            <person name="Noda R."/>
            <person name="Kakizaki K."/>
            <person name="Minamisawa K."/>
        </authorList>
    </citation>
    <scope>NUCLEOTIDE SEQUENCE</scope>
    <source>
        <strain evidence="2">XF4</strain>
    </source>
</reference>
<dbReference type="EMBL" id="AP023099">
    <property type="protein sequence ID" value="BCE93954.1"/>
    <property type="molecule type" value="Genomic_DNA"/>
</dbReference>
<evidence type="ECO:0000313" key="2">
    <source>
        <dbReference type="EMBL" id="BCE50450.1"/>
    </source>
</evidence>
<gene>
    <name evidence="3" type="ORF">XF10B_67520</name>
    <name evidence="1" type="ORF">XF1B_68750</name>
    <name evidence="2" type="ORF">XF4B_67990</name>
</gene>
<evidence type="ECO:0000313" key="3">
    <source>
        <dbReference type="EMBL" id="BCE93954.1"/>
    </source>
</evidence>
<organism evidence="2">
    <name type="scientific">Bradyrhizobium diazoefficiens</name>
    <dbReference type="NCBI Taxonomy" id="1355477"/>
    <lineage>
        <taxon>Bacteria</taxon>
        <taxon>Pseudomonadati</taxon>
        <taxon>Pseudomonadota</taxon>
        <taxon>Alphaproteobacteria</taxon>
        <taxon>Hyphomicrobiales</taxon>
        <taxon>Nitrobacteraceae</taxon>
        <taxon>Bradyrhizobium</taxon>
    </lineage>
</organism>
<name>A0A809ZHY1_9BRAD</name>
<proteinExistence type="predicted"/>
<dbReference type="AlphaFoldDB" id="A0A809ZHY1"/>
<evidence type="ECO:0000313" key="1">
    <source>
        <dbReference type="EMBL" id="BCE24194.1"/>
    </source>
</evidence>